<dbReference type="SUPFAM" id="SSF89360">
    <property type="entry name" value="HesB-like domain"/>
    <property type="match status" value="1"/>
</dbReference>
<dbReference type="PANTHER" id="PTHR43011">
    <property type="entry name" value="IRON-SULFUR CLUSTER ASSEMBLY 2 HOMOLOG, MITOCHONDRIAL"/>
    <property type="match status" value="1"/>
</dbReference>
<keyword evidence="3" id="KW-1185">Reference proteome</keyword>
<dbReference type="GO" id="GO:0016226">
    <property type="term" value="P:iron-sulfur cluster assembly"/>
    <property type="evidence" value="ECO:0007669"/>
    <property type="project" value="TreeGrafter"/>
</dbReference>
<dbReference type="PANTHER" id="PTHR43011:SF1">
    <property type="entry name" value="IRON-SULFUR CLUSTER ASSEMBLY 2 HOMOLOG, MITOCHONDRIAL"/>
    <property type="match status" value="1"/>
</dbReference>
<dbReference type="Gene3D" id="2.60.300.12">
    <property type="entry name" value="HesB-like domain"/>
    <property type="match status" value="1"/>
</dbReference>
<dbReference type="GO" id="GO:0051539">
    <property type="term" value="F:4 iron, 4 sulfur cluster binding"/>
    <property type="evidence" value="ECO:0007669"/>
    <property type="project" value="TreeGrafter"/>
</dbReference>
<evidence type="ECO:0000256" key="1">
    <source>
        <dbReference type="ARBA" id="ARBA00006718"/>
    </source>
</evidence>
<dbReference type="GO" id="GO:0005739">
    <property type="term" value="C:mitochondrion"/>
    <property type="evidence" value="ECO:0007669"/>
    <property type="project" value="TreeGrafter"/>
</dbReference>
<dbReference type="InterPro" id="IPR035903">
    <property type="entry name" value="HesB-like_dom_sf"/>
</dbReference>
<organism evidence="2 3">
    <name type="scientific">Kalanchoe fedtschenkoi</name>
    <name type="common">Lavender scallops</name>
    <name type="synonym">South American air plant</name>
    <dbReference type="NCBI Taxonomy" id="63787"/>
    <lineage>
        <taxon>Eukaryota</taxon>
        <taxon>Viridiplantae</taxon>
        <taxon>Streptophyta</taxon>
        <taxon>Embryophyta</taxon>
        <taxon>Tracheophyta</taxon>
        <taxon>Spermatophyta</taxon>
        <taxon>Magnoliopsida</taxon>
        <taxon>eudicotyledons</taxon>
        <taxon>Gunneridae</taxon>
        <taxon>Pentapetalae</taxon>
        <taxon>Saxifragales</taxon>
        <taxon>Crassulaceae</taxon>
        <taxon>Kalanchoe</taxon>
    </lineage>
</organism>
<accession>A0A7N0TGY1</accession>
<proteinExistence type="inferred from homology"/>
<sequence length="123" mass="13679">MAASMLRRIITPFAVSRIRQNQRLLTTSVLHVVEPSSSPSTEAVHLTDNCVRRIRELQNEGSSEGRLLRLAVETGGCSGFQYAFELDNKTDSDDRLQKTQAQLADAAVKAHSWLNNNFFEACA</sequence>
<name>A0A7N0TGY1_KALFE</name>
<dbReference type="Proteomes" id="UP000594263">
    <property type="component" value="Unplaced"/>
</dbReference>
<comment type="similarity">
    <text evidence="1">Belongs to the HesB/IscA family.</text>
</comment>
<reference evidence="2" key="1">
    <citation type="submission" date="2021-01" db="UniProtKB">
        <authorList>
            <consortium name="EnsemblPlants"/>
        </authorList>
    </citation>
    <scope>IDENTIFICATION</scope>
</reference>
<dbReference type="AlphaFoldDB" id="A0A7N0TGY1"/>
<dbReference type="GO" id="GO:0005506">
    <property type="term" value="F:iron ion binding"/>
    <property type="evidence" value="ECO:0007669"/>
    <property type="project" value="TreeGrafter"/>
</dbReference>
<dbReference type="GO" id="GO:0051537">
    <property type="term" value="F:2 iron, 2 sulfur cluster binding"/>
    <property type="evidence" value="ECO:0007669"/>
    <property type="project" value="TreeGrafter"/>
</dbReference>
<dbReference type="Gramene" id="Kaladp0037s0094.2.v1.1">
    <property type="protein sequence ID" value="Kaladp0037s0094.2.v1.1"/>
    <property type="gene ID" value="Kaladp0037s0094.v1.1"/>
</dbReference>
<evidence type="ECO:0000313" key="2">
    <source>
        <dbReference type="EnsemblPlants" id="Kaladp0037s0094.2.v1.1"/>
    </source>
</evidence>
<dbReference type="EnsemblPlants" id="Kaladp0037s0094.2.v1.1">
    <property type="protein sequence ID" value="Kaladp0037s0094.2.v1.1"/>
    <property type="gene ID" value="Kaladp0037s0094.v1.1"/>
</dbReference>
<protein>
    <submittedName>
        <fullName evidence="2">Uncharacterized protein</fullName>
    </submittedName>
</protein>
<evidence type="ECO:0000313" key="3">
    <source>
        <dbReference type="Proteomes" id="UP000594263"/>
    </source>
</evidence>